<protein>
    <recommendedName>
        <fullName evidence="3">Integrase</fullName>
    </recommendedName>
</protein>
<dbReference type="GO" id="GO:0003677">
    <property type="term" value="F:DNA binding"/>
    <property type="evidence" value="ECO:0007669"/>
    <property type="project" value="InterPro"/>
</dbReference>
<reference evidence="1" key="1">
    <citation type="journal article" date="2014" name="Int. J. Syst. Evol. Microbiol.">
        <title>Complete genome sequence of Corynebacterium casei LMG S-19264T (=DSM 44701T), isolated from a smear-ripened cheese.</title>
        <authorList>
            <consortium name="US DOE Joint Genome Institute (JGI-PGF)"/>
            <person name="Walter F."/>
            <person name="Albersmeier A."/>
            <person name="Kalinowski J."/>
            <person name="Ruckert C."/>
        </authorList>
    </citation>
    <scope>NUCLEOTIDE SEQUENCE</scope>
    <source>
        <strain evidence="1">VKM B-2222</strain>
    </source>
</reference>
<sequence>MSKAILSAIFESAVVRDPAESNPIPNLRGLLRVPVSESKAAMTREQIQGLYQALRGQGYPEAALCFRLITQTACRPGEAERKLLLQKWVSYLDDTEGVPTS</sequence>
<comment type="caution">
    <text evidence="1">The sequence shown here is derived from an EMBL/GenBank/DDBJ whole genome shotgun (WGS) entry which is preliminary data.</text>
</comment>
<dbReference type="InterPro" id="IPR011010">
    <property type="entry name" value="DNA_brk_join_enz"/>
</dbReference>
<evidence type="ECO:0008006" key="3">
    <source>
        <dbReference type="Google" id="ProtNLM"/>
    </source>
</evidence>
<reference evidence="1" key="2">
    <citation type="submission" date="2023-01" db="EMBL/GenBank/DDBJ databases">
        <authorList>
            <person name="Sun Q."/>
            <person name="Evtushenko L."/>
        </authorList>
    </citation>
    <scope>NUCLEOTIDE SEQUENCE</scope>
    <source>
        <strain evidence="1">VKM B-2222</strain>
    </source>
</reference>
<evidence type="ECO:0000313" key="2">
    <source>
        <dbReference type="Proteomes" id="UP001143349"/>
    </source>
</evidence>
<dbReference type="Proteomes" id="UP001143349">
    <property type="component" value="Unassembled WGS sequence"/>
</dbReference>
<dbReference type="RefSeq" id="WP_271179106.1">
    <property type="nucleotide sequence ID" value="NZ_BSFH01000008.1"/>
</dbReference>
<evidence type="ECO:0000313" key="1">
    <source>
        <dbReference type="EMBL" id="GLK62950.1"/>
    </source>
</evidence>
<gene>
    <name evidence="1" type="ORF">GCM10017635_04190</name>
</gene>
<keyword evidence="2" id="KW-1185">Reference proteome</keyword>
<dbReference type="EMBL" id="BSFH01000008">
    <property type="protein sequence ID" value="GLK62950.1"/>
    <property type="molecule type" value="Genomic_DNA"/>
</dbReference>
<dbReference type="SUPFAM" id="SSF56349">
    <property type="entry name" value="DNA breaking-rejoining enzymes"/>
    <property type="match status" value="1"/>
</dbReference>
<proteinExistence type="predicted"/>
<accession>A0AAD3NVT4</accession>
<dbReference type="AlphaFoldDB" id="A0AAD3NVT4"/>
<name>A0AAD3NVT4_9RHOB</name>
<organism evidence="1 2">
    <name type="scientific">Paracoccus kondratievae</name>
    <dbReference type="NCBI Taxonomy" id="135740"/>
    <lineage>
        <taxon>Bacteria</taxon>
        <taxon>Pseudomonadati</taxon>
        <taxon>Pseudomonadota</taxon>
        <taxon>Alphaproteobacteria</taxon>
        <taxon>Rhodobacterales</taxon>
        <taxon>Paracoccaceae</taxon>
        <taxon>Paracoccus</taxon>
    </lineage>
</organism>